<comment type="caution">
    <text evidence="1">The sequence shown here is derived from an EMBL/GenBank/DDBJ whole genome shotgun (WGS) entry which is preliminary data.</text>
</comment>
<accession>A0AAV9V3R3</accession>
<dbReference type="Proteomes" id="UP001373714">
    <property type="component" value="Unassembled WGS sequence"/>
</dbReference>
<organism evidence="1 2">
    <name type="scientific">Orbilia blumenaviensis</name>
    <dbReference type="NCBI Taxonomy" id="1796055"/>
    <lineage>
        <taxon>Eukaryota</taxon>
        <taxon>Fungi</taxon>
        <taxon>Dikarya</taxon>
        <taxon>Ascomycota</taxon>
        <taxon>Pezizomycotina</taxon>
        <taxon>Orbiliomycetes</taxon>
        <taxon>Orbiliales</taxon>
        <taxon>Orbiliaceae</taxon>
        <taxon>Orbilia</taxon>
    </lineage>
</organism>
<dbReference type="AlphaFoldDB" id="A0AAV9V3R3"/>
<reference evidence="1 2" key="1">
    <citation type="submission" date="2019-10" db="EMBL/GenBank/DDBJ databases">
        <authorList>
            <person name="Palmer J.M."/>
        </authorList>
    </citation>
    <scope>NUCLEOTIDE SEQUENCE [LARGE SCALE GENOMIC DNA]</scope>
    <source>
        <strain evidence="1 2">TWF730</strain>
    </source>
</reference>
<keyword evidence="2" id="KW-1185">Reference proteome</keyword>
<dbReference type="EMBL" id="JAVHNS010000005">
    <property type="protein sequence ID" value="KAK6354225.1"/>
    <property type="molecule type" value="Genomic_DNA"/>
</dbReference>
<evidence type="ECO:0000313" key="2">
    <source>
        <dbReference type="Proteomes" id="UP001373714"/>
    </source>
</evidence>
<proteinExistence type="predicted"/>
<gene>
    <name evidence="1" type="ORF">TWF730_008637</name>
</gene>
<name>A0AAV9V3R3_9PEZI</name>
<protein>
    <submittedName>
        <fullName evidence="1">Uncharacterized protein</fullName>
    </submittedName>
</protein>
<evidence type="ECO:0000313" key="1">
    <source>
        <dbReference type="EMBL" id="KAK6354225.1"/>
    </source>
</evidence>
<sequence length="303" mass="33621">MIFIKKLVSFFNCFSGRSQKKENPNEQVFSRHMLLVAPITTGIVFVQLPPGGEDPSTITPPPKARVTETSTFAARSCCSMPAYGQEELASIGMVPIPAWGASLSMGNIGEEEEHIKRHRRYAFLNKRGINAPTTVIGPTRLRALEDYQRLEERAMGRVAHPLPALTEGTHCGTDPIAQTNKDEESQIGIEGKSLFDRVARAFKLERVAGSMGIGRRGVSQRASSTPEPVGNSFSMGFRRWLRDGVDPAADPRASNLYLFGHDNRGNGPKRTVFPREWDTTVITTVEKPRTVPAKYYRDFTRDA</sequence>